<dbReference type="Proteomes" id="UP001558613">
    <property type="component" value="Unassembled WGS sequence"/>
</dbReference>
<sequence length="102" mass="10853">MYPNGPLKPAALPSFLACSILGHNSRPESLSSFVKSSAKRMPASLHIEDVLVLLHISSRTILRAKRMITSLGRLASFLPTQCTTSTASDILAANSGVIFPSS</sequence>
<protein>
    <submittedName>
        <fullName evidence="1">Uncharacterized protein</fullName>
    </submittedName>
</protein>
<name>A0ABR3NFV3_9TELE</name>
<dbReference type="EMBL" id="JAYMGO010000004">
    <property type="protein sequence ID" value="KAL1275616.1"/>
    <property type="molecule type" value="Genomic_DNA"/>
</dbReference>
<evidence type="ECO:0000313" key="1">
    <source>
        <dbReference type="EMBL" id="KAL1275616.1"/>
    </source>
</evidence>
<gene>
    <name evidence="1" type="ORF">QQF64_035239</name>
</gene>
<proteinExistence type="predicted"/>
<organism evidence="1 2">
    <name type="scientific">Cirrhinus molitorella</name>
    <name type="common">mud carp</name>
    <dbReference type="NCBI Taxonomy" id="172907"/>
    <lineage>
        <taxon>Eukaryota</taxon>
        <taxon>Metazoa</taxon>
        <taxon>Chordata</taxon>
        <taxon>Craniata</taxon>
        <taxon>Vertebrata</taxon>
        <taxon>Euteleostomi</taxon>
        <taxon>Actinopterygii</taxon>
        <taxon>Neopterygii</taxon>
        <taxon>Teleostei</taxon>
        <taxon>Ostariophysi</taxon>
        <taxon>Cypriniformes</taxon>
        <taxon>Cyprinidae</taxon>
        <taxon>Labeoninae</taxon>
        <taxon>Labeonini</taxon>
        <taxon>Cirrhinus</taxon>
    </lineage>
</organism>
<keyword evidence="2" id="KW-1185">Reference proteome</keyword>
<reference evidence="1 2" key="1">
    <citation type="submission" date="2023-09" db="EMBL/GenBank/DDBJ databases">
        <authorList>
            <person name="Wang M."/>
        </authorList>
    </citation>
    <scope>NUCLEOTIDE SEQUENCE [LARGE SCALE GENOMIC DNA]</scope>
    <source>
        <strain evidence="1">GT-2023</strain>
        <tissue evidence="1">Liver</tissue>
    </source>
</reference>
<comment type="caution">
    <text evidence="1">The sequence shown here is derived from an EMBL/GenBank/DDBJ whole genome shotgun (WGS) entry which is preliminary data.</text>
</comment>
<evidence type="ECO:0000313" key="2">
    <source>
        <dbReference type="Proteomes" id="UP001558613"/>
    </source>
</evidence>
<accession>A0ABR3NFV3</accession>